<dbReference type="InterPro" id="IPR051405">
    <property type="entry name" value="phD/YefM_antitoxin"/>
</dbReference>
<evidence type="ECO:0000256" key="2">
    <source>
        <dbReference type="RuleBase" id="RU362080"/>
    </source>
</evidence>
<evidence type="ECO:0000313" key="4">
    <source>
        <dbReference type="Proteomes" id="UP001206821"/>
    </source>
</evidence>
<dbReference type="InterPro" id="IPR036165">
    <property type="entry name" value="YefM-like_sf"/>
</dbReference>
<comment type="caution">
    <text evidence="3">The sequence shown here is derived from an EMBL/GenBank/DDBJ whole genome shotgun (WGS) entry which is preliminary data.</text>
</comment>
<dbReference type="PANTHER" id="PTHR33713">
    <property type="entry name" value="ANTITOXIN YAFN-RELATED"/>
    <property type="match status" value="1"/>
</dbReference>
<evidence type="ECO:0000256" key="1">
    <source>
        <dbReference type="ARBA" id="ARBA00009981"/>
    </source>
</evidence>
<proteinExistence type="inferred from homology"/>
<dbReference type="EMBL" id="JANIEK010000046">
    <property type="protein sequence ID" value="MCT4796066.1"/>
    <property type="molecule type" value="Genomic_DNA"/>
</dbReference>
<name>A0ABT2L274_9BACL</name>
<comment type="function">
    <text evidence="2">Antitoxin component of a type II toxin-antitoxin (TA) system.</text>
</comment>
<protein>
    <recommendedName>
        <fullName evidence="2">Antitoxin</fullName>
    </recommendedName>
</protein>
<keyword evidence="4" id="KW-1185">Reference proteome</keyword>
<dbReference type="InterPro" id="IPR006442">
    <property type="entry name" value="Antitoxin_Phd/YefM"/>
</dbReference>
<dbReference type="SUPFAM" id="SSF143120">
    <property type="entry name" value="YefM-like"/>
    <property type="match status" value="1"/>
</dbReference>
<dbReference type="Gene3D" id="1.10.1220.170">
    <property type="match status" value="1"/>
</dbReference>
<reference evidence="3 4" key="1">
    <citation type="submission" date="2022-07" db="EMBL/GenBank/DDBJ databases">
        <title>Genomic and pangenome structural analysis of the polyextremophile Exiguobacterium.</title>
        <authorList>
            <person name="Shen L."/>
        </authorList>
    </citation>
    <scope>NUCLEOTIDE SEQUENCE [LARGE SCALE GENOMIC DNA]</scope>
    <source>
        <strain evidence="3 4">12_1</strain>
    </source>
</reference>
<sequence length="84" mass="9851">MSTITYSDARKNFKKVLDQVHENSEAIVISRKNSENAVIMSEQEYESLMETIYLLRSPKNAERLLESIKQIENNEVTERELMNE</sequence>
<organism evidence="3 4">
    <name type="scientific">Exiguobacterium alkaliphilum</name>
    <dbReference type="NCBI Taxonomy" id="1428684"/>
    <lineage>
        <taxon>Bacteria</taxon>
        <taxon>Bacillati</taxon>
        <taxon>Bacillota</taxon>
        <taxon>Bacilli</taxon>
        <taxon>Bacillales</taxon>
        <taxon>Bacillales Family XII. Incertae Sedis</taxon>
        <taxon>Exiguobacterium</taxon>
    </lineage>
</organism>
<dbReference type="PANTHER" id="PTHR33713:SF6">
    <property type="entry name" value="ANTITOXIN YEFM"/>
    <property type="match status" value="1"/>
</dbReference>
<gene>
    <name evidence="3" type="ORF">NQG31_10930</name>
</gene>
<accession>A0ABT2L274</accession>
<comment type="similarity">
    <text evidence="1 2">Belongs to the phD/YefM antitoxin family.</text>
</comment>
<dbReference type="RefSeq" id="WP_034814602.1">
    <property type="nucleotide sequence ID" value="NZ_CP073101.1"/>
</dbReference>
<dbReference type="Proteomes" id="UP001206821">
    <property type="component" value="Unassembled WGS sequence"/>
</dbReference>
<dbReference type="Gene3D" id="3.40.1620.10">
    <property type="entry name" value="YefM-like domain"/>
    <property type="match status" value="1"/>
</dbReference>
<evidence type="ECO:0000313" key="3">
    <source>
        <dbReference type="EMBL" id="MCT4796066.1"/>
    </source>
</evidence>
<dbReference type="Pfam" id="PF02604">
    <property type="entry name" value="PhdYeFM_antitox"/>
    <property type="match status" value="1"/>
</dbReference>
<dbReference type="NCBIfam" id="TIGR01552">
    <property type="entry name" value="phd_fam"/>
    <property type="match status" value="1"/>
</dbReference>